<reference evidence="3 4" key="1">
    <citation type="submission" date="2019-07" db="EMBL/GenBank/DDBJ databases">
        <title>Genomes of Cafeteria roenbergensis.</title>
        <authorList>
            <person name="Fischer M.G."/>
            <person name="Hackl T."/>
            <person name="Roman M."/>
        </authorList>
    </citation>
    <scope>NUCLEOTIDE SEQUENCE [LARGE SCALE GENOMIC DNA]</scope>
    <source>
        <strain evidence="3 4">Cflag</strain>
    </source>
</reference>
<proteinExistence type="predicted"/>
<dbReference type="Proteomes" id="UP000325113">
    <property type="component" value="Unassembled WGS sequence"/>
</dbReference>
<feature type="region of interest" description="Disordered" evidence="1">
    <location>
        <begin position="1748"/>
        <end position="1771"/>
    </location>
</feature>
<feature type="transmembrane region" description="Helical" evidence="2">
    <location>
        <begin position="863"/>
        <end position="888"/>
    </location>
</feature>
<feature type="region of interest" description="Disordered" evidence="1">
    <location>
        <begin position="946"/>
        <end position="974"/>
    </location>
</feature>
<feature type="compositionally biased region" description="Low complexity" evidence="1">
    <location>
        <begin position="1467"/>
        <end position="1488"/>
    </location>
</feature>
<keyword evidence="2" id="KW-0472">Membrane</keyword>
<feature type="transmembrane region" description="Helical" evidence="2">
    <location>
        <begin position="674"/>
        <end position="707"/>
    </location>
</feature>
<feature type="transmembrane region" description="Helical" evidence="2">
    <location>
        <begin position="900"/>
        <end position="924"/>
    </location>
</feature>
<organism evidence="3 4">
    <name type="scientific">Cafeteria roenbergensis</name>
    <name type="common">Marine flagellate</name>
    <dbReference type="NCBI Taxonomy" id="33653"/>
    <lineage>
        <taxon>Eukaryota</taxon>
        <taxon>Sar</taxon>
        <taxon>Stramenopiles</taxon>
        <taxon>Bigyra</taxon>
        <taxon>Opalozoa</taxon>
        <taxon>Bicosoecida</taxon>
        <taxon>Cafeteriaceae</taxon>
        <taxon>Cafeteria</taxon>
    </lineage>
</organism>
<evidence type="ECO:0000313" key="4">
    <source>
        <dbReference type="Proteomes" id="UP000325113"/>
    </source>
</evidence>
<feature type="compositionally biased region" description="Low complexity" evidence="1">
    <location>
        <begin position="2171"/>
        <end position="2194"/>
    </location>
</feature>
<feature type="transmembrane region" description="Helical" evidence="2">
    <location>
        <begin position="832"/>
        <end position="851"/>
    </location>
</feature>
<feature type="transmembrane region" description="Helical" evidence="2">
    <location>
        <begin position="799"/>
        <end position="820"/>
    </location>
</feature>
<evidence type="ECO:0000256" key="2">
    <source>
        <dbReference type="SAM" id="Phobius"/>
    </source>
</evidence>
<feature type="transmembrane region" description="Helical" evidence="2">
    <location>
        <begin position="642"/>
        <end position="662"/>
    </location>
</feature>
<gene>
    <name evidence="3" type="ORF">FNF31_00786</name>
</gene>
<feature type="transmembrane region" description="Helical" evidence="2">
    <location>
        <begin position="59"/>
        <end position="81"/>
    </location>
</feature>
<dbReference type="EMBL" id="VLTM01000004">
    <property type="protein sequence ID" value="KAA0167851.1"/>
    <property type="molecule type" value="Genomic_DNA"/>
</dbReference>
<feature type="region of interest" description="Disordered" evidence="1">
    <location>
        <begin position="1226"/>
        <end position="1249"/>
    </location>
</feature>
<protein>
    <submittedName>
        <fullName evidence="3">Uncharacterized protein</fullName>
    </submittedName>
</protein>
<evidence type="ECO:0000256" key="1">
    <source>
        <dbReference type="SAM" id="MobiDB-lite"/>
    </source>
</evidence>
<comment type="caution">
    <text evidence="3">The sequence shown here is derived from an EMBL/GenBank/DDBJ whole genome shotgun (WGS) entry which is preliminary data.</text>
</comment>
<evidence type="ECO:0000313" key="3">
    <source>
        <dbReference type="EMBL" id="KAA0167851.1"/>
    </source>
</evidence>
<accession>A0A5A8DVU7</accession>
<feature type="transmembrane region" description="Helical" evidence="2">
    <location>
        <begin position="727"/>
        <end position="749"/>
    </location>
</feature>
<feature type="region of interest" description="Disordered" evidence="1">
    <location>
        <begin position="1716"/>
        <end position="1735"/>
    </location>
</feature>
<feature type="compositionally biased region" description="Low complexity" evidence="1">
    <location>
        <begin position="2153"/>
        <end position="2164"/>
    </location>
</feature>
<feature type="region of interest" description="Disordered" evidence="1">
    <location>
        <begin position="1455"/>
        <end position="1495"/>
    </location>
</feature>
<name>A0A5A8DVU7_CAFRO</name>
<keyword evidence="2" id="KW-1133">Transmembrane helix</keyword>
<sequence>MCCFALLAGAPWLSLVVLITTTLGTWAYLCSGSLAAPWIFLDFSGWHFAAINASAMGRWAAGAVISAAAALALRAALRVWLPSVIGQRRRRLKPWAVQAFDAQADALSKTITLLVVTPLLAAAFMSFSSSAPAEVLPPVEEPGMISQSLGWLLGWEFEAPEDHQWRLTSRGGAFQGSALAQAQVLAGLVGTPWAVVGLNRNRSVPASCSAVPVAAGPTSPPDGAASGVGPKMRVLCEKGPWKGIDPAAWLPALGRPVATDLSLDTSATRPGADPQLVPMRFLEDLASKVLRVKDRVWDRERLDGKSDDNDDDDERLKERPTMRMNVLAAIWRELDQRSRQELEMIVPCLWMQERQALQNRMLIATEKCSHQLEVQPFAADEDWSACVLKRLAASGPVPRPGVCEELAESYSWPQAVQRERVLTVGLRNFLAHKQWPGAIRLARDELWNLAQAAALAKHGPAGTAATALHAMADVWPIGGAESVDGATWMQPGSLDSLLSSPPDSSSSSAYSSSYSSFGGGRGHSLNGGVSNSSFRLLQQIRRGAARSTDASLAEVEFPWDAFPGQTAAMDIVGIPDADKVTLWHAAGWSLALPGLAVFAEGLSQLWQAAQNPPLPAPGLFPPAPHQSTVVLALWTLAFSLRWPSWGIAALAVAALGALAWAARAGINVHRPMPWIVLAASGLCASYLADSIAGSVSGIAGLGCLLVARTWAAKAASLTRAPPGTRVILQAVFLAGAGSLLFLPLGWMWAAASLAATAVAVSAHASTLRRHALEAIAEIRSQELHHAQAYDAAAAQASAVATPVSALLGALSVACVILELVHGDPFTLQWKLARVLPLTLLYVSVVTVSILATKGLACAPRSGIPSAAVVVLVIAASALLCAGTILAPLATMASVWAGPLVLLAVACGNAPVSMLIIAGGAFVAVGSISKCISAFLDRATSLKAALEAEETPAPSEGGAPDADKHRDPSSAADRAALRSARHASQRAWQLSVVSFPEAAQLATAHVLKWAETAVADSEAENRTAPLLGVDLRTAIEVVGAAFAASAISEWAARGGELLRRWLVVHAWAQLDAAGDLTGLCEWGATVCCGLVICAVFESVYRLLWHNLVPIIQLAVRQPVVDLEQPARLFAIRHQPAAVSTYRRTVAAIAVSLGLVKPRLDRLAQELRESGMHWQQRTVELEAVRAATAPAALEAADLAWGALKFDLGPILALADSVGLTVPRSLPAGQARPEASIPGPPEIGRQHSQASTAGTLRRSAQAKWLLWAMGGLVPSASAAAAGQGPSAGSERESLDVLEAMEVAPWLLSECEALQATSVARPAFDVIALAGEVAREWLVLLGENANTSSVVFPLTFLARFKSGAEEASLAGVRLEASLLSRRIAFGSIPLPSWLLRRSVVATLSARSLAACLVRDSVVAAASPLRLPGTRLCLSATEAGAQVTLDHVLHASTQRLLKAGRARPAVDSATEPPSSRTQAAPASRAAAAPSLEEPLPPGFVSPADRPVRRAIMLEARVSFDAILTVLRAASTGIPFLEELLRERTELDRIQADESKQAALDAEARLIERADRSTVWQRLLTALQLRMLRIGRWYSESAGLGSWWLGLLDLAAVATRITRFFGPRNSSSDTGSDGRSRAERLKNQAERPSLLWLQETLRGASQESAWSTPSQRAEATKDTACASVAKFVSRKAGLHADPDVVLGRQLLADKSGELGRAWVQAARDRREGSGSEAPSLLGPTGDEYRATLERHLADAAQDARDDDDEATSKVWVSSGKRAARRRRDQQLARQASAEDTDWVFRPSATWADVEFAFERVFSLLVAVPKTDTKSLDAHVETADDDYGLYPPKPSSVFQWVRAHAARRGLPDFVCWLEASIARLVTALVAVITSVCVALLGPAGQAADLTVLPARALALWTQAVLSARKFVAQFPRMGHLAVSAEETRAADAADKRTRERLDILVAHGGARPNRAGVTTGTGAEVCVVIATPESEGSIAGTLGLGDGLNGAVRIPLVQYMAGSWSGQLGAWAASAQVDDHAIATGVHALDSGRRAAIAADALAVAEDGAECAALLEADGERTFQRLVTAHRTQVGLWEALRPGQQYPRYCELGPRVLEAAIEEDSRQRARQGVASDLRLVEERPEAAAGLLDSGRGVPAPAPEPGADADPSAGGDRPPPAAPLESASAAVSAARQAVDAPAPGSSEAGGGLAVRDGAGLDGFPDWESRARAAIAAAWSARRALGAHPRAFVPRSDFGAALVDEVVALHNDVNEWIDPKRAPEATLGILAWMRARELQPQAERTRLLTWAMDMVEYATRLLEPSAHELEHAAAGDRGRQWPALGVPGAVSQLVAEASQSSQLFVAFATLYAAESRRAQVSFDEETEDALRRAEAEEEFVQHTRTARLSASRAPSTPLGDLVPQCPLARQPIAEEPRVLEAAPAGLPEPQPPALWAQVAAWFRSFLSDEQAGAVDDTFALLAHVLLAHRGVNPQHDLSWTAGFDLVGWAAAHRTSLLLLGVPPVRAAGLSSPGPRAARGV</sequence>
<feature type="region of interest" description="Disordered" evidence="1">
    <location>
        <begin position="2139"/>
        <end position="2201"/>
    </location>
</feature>
<keyword evidence="2" id="KW-0812">Transmembrane</keyword>